<reference evidence="1" key="1">
    <citation type="submission" date="2022-05" db="EMBL/GenBank/DDBJ databases">
        <authorList>
            <person name="Okamura Y."/>
        </authorList>
    </citation>
    <scope>NUCLEOTIDE SEQUENCE</scope>
</reference>
<evidence type="ECO:0000313" key="2">
    <source>
        <dbReference type="Proteomes" id="UP001152562"/>
    </source>
</evidence>
<dbReference type="AlphaFoldDB" id="A0A9P0TAP3"/>
<accession>A0A9P0TAP3</accession>
<evidence type="ECO:0000313" key="1">
    <source>
        <dbReference type="EMBL" id="CAH4023049.1"/>
    </source>
</evidence>
<proteinExistence type="predicted"/>
<keyword evidence="2" id="KW-1185">Reference proteome</keyword>
<dbReference type="Proteomes" id="UP001152562">
    <property type="component" value="Unassembled WGS sequence"/>
</dbReference>
<name>A0A9P0TAP3_PIEBR</name>
<protein>
    <submittedName>
        <fullName evidence="1">Uncharacterized protein</fullName>
    </submittedName>
</protein>
<comment type="caution">
    <text evidence="1">The sequence shown here is derived from an EMBL/GenBank/DDBJ whole genome shotgun (WGS) entry which is preliminary data.</text>
</comment>
<sequence length="113" mass="11980">MLGCKWRWIGLLEGSTASTRVPNTIPGTPPSTKLHSSSCSEVRPTIGKCRRKCHRIQMSKPSCPGDLPLIIPLRTAATSVGQNPGGHISAMDTVAAVVSSGFTLKCSLNLVPR</sequence>
<gene>
    <name evidence="1" type="ORF">PIBRA_LOCUS4107</name>
</gene>
<organism evidence="1 2">
    <name type="scientific">Pieris brassicae</name>
    <name type="common">White butterfly</name>
    <name type="synonym">Large white butterfly</name>
    <dbReference type="NCBI Taxonomy" id="7116"/>
    <lineage>
        <taxon>Eukaryota</taxon>
        <taxon>Metazoa</taxon>
        <taxon>Ecdysozoa</taxon>
        <taxon>Arthropoda</taxon>
        <taxon>Hexapoda</taxon>
        <taxon>Insecta</taxon>
        <taxon>Pterygota</taxon>
        <taxon>Neoptera</taxon>
        <taxon>Endopterygota</taxon>
        <taxon>Lepidoptera</taxon>
        <taxon>Glossata</taxon>
        <taxon>Ditrysia</taxon>
        <taxon>Papilionoidea</taxon>
        <taxon>Pieridae</taxon>
        <taxon>Pierinae</taxon>
        <taxon>Pieris</taxon>
    </lineage>
</organism>
<dbReference type="EMBL" id="CALOZG010000004">
    <property type="protein sequence ID" value="CAH4023049.1"/>
    <property type="molecule type" value="Genomic_DNA"/>
</dbReference>